<gene>
    <name evidence="2" type="ORF">LVIROSA_LOCUS33471</name>
</gene>
<name>A0AAU9PCD0_9ASTR</name>
<organism evidence="2 3">
    <name type="scientific">Lactuca virosa</name>
    <dbReference type="NCBI Taxonomy" id="75947"/>
    <lineage>
        <taxon>Eukaryota</taxon>
        <taxon>Viridiplantae</taxon>
        <taxon>Streptophyta</taxon>
        <taxon>Embryophyta</taxon>
        <taxon>Tracheophyta</taxon>
        <taxon>Spermatophyta</taxon>
        <taxon>Magnoliopsida</taxon>
        <taxon>eudicotyledons</taxon>
        <taxon>Gunneridae</taxon>
        <taxon>Pentapetalae</taxon>
        <taxon>asterids</taxon>
        <taxon>campanulids</taxon>
        <taxon>Asterales</taxon>
        <taxon>Asteraceae</taxon>
        <taxon>Cichorioideae</taxon>
        <taxon>Cichorieae</taxon>
        <taxon>Lactucinae</taxon>
        <taxon>Lactuca</taxon>
    </lineage>
</organism>
<proteinExistence type="predicted"/>
<dbReference type="InterPro" id="IPR032189">
    <property type="entry name" value="Mlh1_C"/>
</dbReference>
<reference evidence="2 3" key="1">
    <citation type="submission" date="2022-01" db="EMBL/GenBank/DDBJ databases">
        <authorList>
            <person name="Xiong W."/>
            <person name="Schranz E."/>
        </authorList>
    </citation>
    <scope>NUCLEOTIDE SEQUENCE [LARGE SCALE GENOMIC DNA]</scope>
</reference>
<evidence type="ECO:0000259" key="1">
    <source>
        <dbReference type="Pfam" id="PF16413"/>
    </source>
</evidence>
<comment type="caution">
    <text evidence="2">The sequence shown here is derived from an EMBL/GenBank/DDBJ whole genome shotgun (WGS) entry which is preliminary data.</text>
</comment>
<dbReference type="EMBL" id="CAKMRJ010005634">
    <property type="protein sequence ID" value="CAH1447896.1"/>
    <property type="molecule type" value="Genomic_DNA"/>
</dbReference>
<keyword evidence="3" id="KW-1185">Reference proteome</keyword>
<feature type="domain" description="DNA mismatch repair protein Mlh1 C-terminal" evidence="1">
    <location>
        <begin position="73"/>
        <end position="144"/>
    </location>
</feature>
<protein>
    <recommendedName>
        <fullName evidence="1">DNA mismatch repair protein Mlh1 C-terminal domain-containing protein</fullName>
    </recommendedName>
</protein>
<dbReference type="AlphaFoldDB" id="A0AAU9PCD0"/>
<accession>A0AAU9PCD0</accession>
<dbReference type="Proteomes" id="UP001157418">
    <property type="component" value="Unassembled WGS sequence"/>
</dbReference>
<evidence type="ECO:0000313" key="3">
    <source>
        <dbReference type="Proteomes" id="UP001157418"/>
    </source>
</evidence>
<sequence>MDNTGILCAVMLDTKAVDCSPVSSVAVNKASFVNTSTSVGQEYPCPTTCYNQRCLQCRSSIRQRRNPKETIDLTSVQELIDEFEHGCHSGLLDTIRNCTYVGMADDDFALLQHNTHLYLANVVNLSKELMYQLVLQGFGYFNAI</sequence>
<dbReference type="Pfam" id="PF16413">
    <property type="entry name" value="Mlh1_C"/>
    <property type="match status" value="1"/>
</dbReference>
<evidence type="ECO:0000313" key="2">
    <source>
        <dbReference type="EMBL" id="CAH1447896.1"/>
    </source>
</evidence>